<comment type="caution">
    <text evidence="2">The sequence shown here is derived from an EMBL/GenBank/DDBJ whole genome shotgun (WGS) entry which is preliminary data.</text>
</comment>
<evidence type="ECO:0000256" key="1">
    <source>
        <dbReference type="SAM" id="MobiDB-lite"/>
    </source>
</evidence>
<feature type="region of interest" description="Disordered" evidence="1">
    <location>
        <begin position="256"/>
        <end position="281"/>
    </location>
</feature>
<evidence type="ECO:0000313" key="2">
    <source>
        <dbReference type="EMBL" id="MCZ9294477.1"/>
    </source>
</evidence>
<sequence length="281" mass="29920">MALWPFGKKKKREEAPVEEQKETAPLVDESQEPAPAGSTNTDAPAEPAASEAVEEQANAGTTDPVTIPHDAINGETGPFDGDSVDINEFDFSDVSDGVLNLGSIALPLPKNSQVQVEMGETGPRMLHVVTEHGRITPVAFAAPSSGGMWEESSNEIAEGMRTEGMPATFETGPWGREVVGRGDNGVIRIIGVEGPRWLYRLTLAAPHGKEDALAEVARGVVARSFVYRGNTAILAGNSLPVELPAPLAAQLQQAMDQQAQQIQQAQQAQQANQPTQPENEN</sequence>
<reference evidence="2" key="1">
    <citation type="submission" date="2022-02" db="EMBL/GenBank/DDBJ databases">
        <title>Corynebacterium sp. from urogenital microbiome.</title>
        <authorList>
            <person name="Cappelli E.A."/>
            <person name="Ribeiro T.G."/>
            <person name="Peixe L."/>
        </authorList>
    </citation>
    <scope>NUCLEOTIDE SEQUENCE</scope>
    <source>
        <strain evidence="2">C8Ua_172</strain>
    </source>
</reference>
<dbReference type="RefSeq" id="WP_269965899.1">
    <property type="nucleotide sequence ID" value="NZ_JAKMUS010000013.1"/>
</dbReference>
<feature type="compositionally biased region" description="Low complexity" evidence="1">
    <location>
        <begin position="43"/>
        <end position="57"/>
    </location>
</feature>
<gene>
    <name evidence="2" type="ORF">L8U60_08270</name>
</gene>
<organism evidence="2 3">
    <name type="scientific">Corynebacterium meitnerae</name>
    <dbReference type="NCBI Taxonomy" id="2913498"/>
    <lineage>
        <taxon>Bacteria</taxon>
        <taxon>Bacillati</taxon>
        <taxon>Actinomycetota</taxon>
        <taxon>Actinomycetes</taxon>
        <taxon>Mycobacteriales</taxon>
        <taxon>Corynebacteriaceae</taxon>
        <taxon>Corynebacterium</taxon>
    </lineage>
</organism>
<evidence type="ECO:0000313" key="3">
    <source>
        <dbReference type="Proteomes" id="UP001146468"/>
    </source>
</evidence>
<dbReference type="Pfam" id="PF12502">
    <property type="entry name" value="DUF3710"/>
    <property type="match status" value="1"/>
</dbReference>
<proteinExistence type="predicted"/>
<name>A0A9X3LUI1_9CORY</name>
<dbReference type="AlphaFoldDB" id="A0A9X3LUI1"/>
<dbReference type="Proteomes" id="UP001146468">
    <property type="component" value="Unassembled WGS sequence"/>
</dbReference>
<feature type="compositionally biased region" description="Basic and acidic residues" evidence="1">
    <location>
        <begin position="12"/>
        <end position="22"/>
    </location>
</feature>
<dbReference type="InterPro" id="IPR022183">
    <property type="entry name" value="DUF3710"/>
</dbReference>
<dbReference type="EMBL" id="JAKMUS010000013">
    <property type="protein sequence ID" value="MCZ9294477.1"/>
    <property type="molecule type" value="Genomic_DNA"/>
</dbReference>
<protein>
    <submittedName>
        <fullName evidence="2">DUF3710 domain-containing protein</fullName>
    </submittedName>
</protein>
<keyword evidence="3" id="KW-1185">Reference proteome</keyword>
<feature type="region of interest" description="Disordered" evidence="1">
    <location>
        <begin position="1"/>
        <end position="78"/>
    </location>
</feature>
<accession>A0A9X3LUI1</accession>